<accession>A0A363NUH5</accession>
<evidence type="ECO:0000313" key="2">
    <source>
        <dbReference type="Proteomes" id="UP000250831"/>
    </source>
</evidence>
<protein>
    <submittedName>
        <fullName evidence="1">Conjugative transposon protein TraN</fullName>
    </submittedName>
</protein>
<evidence type="ECO:0000313" key="1">
    <source>
        <dbReference type="EMBL" id="PUV24429.1"/>
    </source>
</evidence>
<dbReference type="InterPro" id="IPR022298">
    <property type="entry name" value="Conjug_transposon_TraN"/>
</dbReference>
<reference evidence="1 2" key="1">
    <citation type="submission" date="2018-04" db="EMBL/GenBank/DDBJ databases">
        <title>Sphingobacterium sp. M46 Genome.</title>
        <authorList>
            <person name="Cheng J."/>
            <person name="Li Y."/>
        </authorList>
    </citation>
    <scope>NUCLEOTIDE SEQUENCE [LARGE SCALE GENOMIC DNA]</scope>
    <source>
        <strain evidence="1 2">M46</strain>
    </source>
</reference>
<name>A0A363NUH5_9SPHI</name>
<dbReference type="NCBIfam" id="TIGR03780">
    <property type="entry name" value="Bac_Flav_CT_N"/>
    <property type="match status" value="1"/>
</dbReference>
<sequence>MQVIKNILVVILFIGLFVKSFGQQSLEVGRVEPYRLEVTYNKTTHLIFPVAIRYADLGSDYLTAGKAEDAQNVLRVKASIRDFVEETNFSVITEDGKFYSFNVTYSADPLTLNYDLQKMQKEGERSGEKNVQFEELGFNPPSLTEQVLKTIYHQNKRYIRHIASKSYGIQFVLKGLFVHNGKFYFHTEVRNKSNVPFVIDFCTFKIVDKQIAKRTVAQEKKLPPLRQYPEIESIPDNFSASNVSLLDQFTINDDQILRIELYEKNGGRNQVLEIGNSDLINAKPVSEMKLHVKN</sequence>
<dbReference type="EMBL" id="QCXX01000003">
    <property type="protein sequence ID" value="PUV24429.1"/>
    <property type="molecule type" value="Genomic_DNA"/>
</dbReference>
<dbReference type="RefSeq" id="WP_108634355.1">
    <property type="nucleotide sequence ID" value="NZ_QCXX01000003.1"/>
</dbReference>
<dbReference type="Pfam" id="PF13595">
    <property type="entry name" value="DUF4138"/>
    <property type="match status" value="1"/>
</dbReference>
<dbReference type="Proteomes" id="UP000250831">
    <property type="component" value="Unassembled WGS sequence"/>
</dbReference>
<organism evidence="1 2">
    <name type="scientific">Sphingobacterium athyrii</name>
    <dbReference type="NCBI Taxonomy" id="2152717"/>
    <lineage>
        <taxon>Bacteria</taxon>
        <taxon>Pseudomonadati</taxon>
        <taxon>Bacteroidota</taxon>
        <taxon>Sphingobacteriia</taxon>
        <taxon>Sphingobacteriales</taxon>
        <taxon>Sphingobacteriaceae</taxon>
        <taxon>Sphingobacterium</taxon>
    </lineage>
</organism>
<proteinExistence type="predicted"/>
<gene>
    <name evidence="1" type="primary">traN</name>
    <name evidence="1" type="ORF">DCO56_13875</name>
</gene>
<dbReference type="AlphaFoldDB" id="A0A363NUH5"/>
<dbReference type="OrthoDB" id="1038500at2"/>
<keyword evidence="2" id="KW-1185">Reference proteome</keyword>
<comment type="caution">
    <text evidence="1">The sequence shown here is derived from an EMBL/GenBank/DDBJ whole genome shotgun (WGS) entry which is preliminary data.</text>
</comment>